<dbReference type="Proteomes" id="UP000307087">
    <property type="component" value="Unassembled WGS sequence"/>
</dbReference>
<accession>A0A4S8N750</accession>
<reference evidence="1 2" key="1">
    <citation type="journal article" date="2009" name="Int. J. Syst. Evol. Microbiol.">
        <title>Nocardioides caeni sp. nov., isolated from wastewater.</title>
        <authorList>
            <person name="Yoon J.H."/>
            <person name="Kang S.J."/>
            <person name="Park S."/>
            <person name="Kim W."/>
            <person name="Oh T.K."/>
        </authorList>
    </citation>
    <scope>NUCLEOTIDE SEQUENCE [LARGE SCALE GENOMIC DNA]</scope>
    <source>
        <strain evidence="1 2">DSM 23134</strain>
    </source>
</reference>
<dbReference type="EMBL" id="STGW01000007">
    <property type="protein sequence ID" value="THV12107.1"/>
    <property type="molecule type" value="Genomic_DNA"/>
</dbReference>
<gene>
    <name evidence="1" type="ORF">E9934_12195</name>
</gene>
<organism evidence="1 2">
    <name type="scientific">Nocardioides caeni</name>
    <dbReference type="NCBI Taxonomy" id="574700"/>
    <lineage>
        <taxon>Bacteria</taxon>
        <taxon>Bacillati</taxon>
        <taxon>Actinomycetota</taxon>
        <taxon>Actinomycetes</taxon>
        <taxon>Propionibacteriales</taxon>
        <taxon>Nocardioidaceae</taxon>
        <taxon>Nocardioides</taxon>
    </lineage>
</organism>
<dbReference type="AlphaFoldDB" id="A0A4S8N750"/>
<name>A0A4S8N750_9ACTN</name>
<sequence length="86" mass="9637">MVTTRELRSRVVDTIAETPLEPLRVELVIELCRWALTDVPDLDLPHLGRTTRAAVQLLLAEAVPELPASARDELARACEVIAVRRR</sequence>
<dbReference type="RefSeq" id="WP_136563158.1">
    <property type="nucleotide sequence ID" value="NZ_BAABLS010000004.1"/>
</dbReference>
<protein>
    <submittedName>
        <fullName evidence="1">Uncharacterized protein</fullName>
    </submittedName>
</protein>
<evidence type="ECO:0000313" key="1">
    <source>
        <dbReference type="EMBL" id="THV12107.1"/>
    </source>
</evidence>
<dbReference type="OrthoDB" id="3785909at2"/>
<evidence type="ECO:0000313" key="2">
    <source>
        <dbReference type="Proteomes" id="UP000307087"/>
    </source>
</evidence>
<comment type="caution">
    <text evidence="1">The sequence shown here is derived from an EMBL/GenBank/DDBJ whole genome shotgun (WGS) entry which is preliminary data.</text>
</comment>
<keyword evidence="2" id="KW-1185">Reference proteome</keyword>
<proteinExistence type="predicted"/>